<feature type="compositionally biased region" description="Basic and acidic residues" evidence="5">
    <location>
        <begin position="187"/>
        <end position="198"/>
    </location>
</feature>
<feature type="compositionally biased region" description="Acidic residues" evidence="5">
    <location>
        <begin position="159"/>
        <end position="186"/>
    </location>
</feature>
<feature type="domain" description="G" evidence="6">
    <location>
        <begin position="259"/>
        <end position="312"/>
    </location>
</feature>
<evidence type="ECO:0000313" key="8">
    <source>
        <dbReference type="Proteomes" id="UP000624244"/>
    </source>
</evidence>
<dbReference type="PANTHER" id="PTHR45709">
    <property type="entry name" value="LARGE SUBUNIT GTPASE 1 HOMOLOG-RELATED"/>
    <property type="match status" value="1"/>
</dbReference>
<dbReference type="Proteomes" id="UP000624244">
    <property type="component" value="Unassembled WGS sequence"/>
</dbReference>
<dbReference type="GO" id="GO:0005829">
    <property type="term" value="C:cytosol"/>
    <property type="evidence" value="ECO:0007669"/>
    <property type="project" value="TreeGrafter"/>
</dbReference>
<dbReference type="GO" id="GO:0005525">
    <property type="term" value="F:GTP binding"/>
    <property type="evidence" value="ECO:0007669"/>
    <property type="project" value="UniProtKB-KW"/>
</dbReference>
<feature type="region of interest" description="Disordered" evidence="5">
    <location>
        <begin position="153"/>
        <end position="208"/>
    </location>
</feature>
<dbReference type="AlphaFoldDB" id="A0A8H5ZA41"/>
<sequence>MVLAKSKKSVGLGNSLMNDRFSKGKGADMRRGNFNQGIERTGQNGEKYITNEKKEAAWVKMRSVTEQGALDDFLSTAELAGTDFTAEKMNNVKIIHKDQKNPYLLSAAEERNVTRRHKENRNRLTRKIWADYFTEAGINFKFFSAELAKEMNEARGLTEESDESGDSEDYSDEDEDEEVDQEDDELAKEAKKIDLQDKQEEEEKWVDEETVDVLGESSAGADGDERTRILTTEDLEALFLQHAPDVETGPNGEPRKTSIGLVGYPNVGKSSTINALIGAKKVSVSATPGKTKHFQTIHLSDKVVLCDCPGLVFPNFATTKAELVCAGVLPIDQLREYTGPAGLVARRIPQRFLEALYGMKIHPRPLEEGGTGVLTSEEILRAFAIARGFSTQGLGQPDESRAARYILKDYVKGKILFCHPPPTEPPIDEKHFNRELYDVNHLPAKRRHHPLANVPGNTSLADMPEDGASLMDDDFDGGVPIQGEKTQRMDKRFFGPGQGMAKVSQPFHYKYSEQGKELSGRKAKMMAALEQDVDPAEMKMNSKKHFKANKKRAKKVRSEYVD</sequence>
<protein>
    <recommendedName>
        <fullName evidence="6">G domain-containing protein</fullName>
    </recommendedName>
</protein>
<dbReference type="InterPro" id="IPR043358">
    <property type="entry name" value="GNL1-like"/>
</dbReference>
<keyword evidence="1" id="KW-0963">Cytoplasm</keyword>
<dbReference type="InterPro" id="IPR027417">
    <property type="entry name" value="P-loop_NTPase"/>
</dbReference>
<reference evidence="7" key="1">
    <citation type="submission" date="2019-11" db="EMBL/GenBank/DDBJ databases">
        <title>Bipolaris sorokiniana Genome sequencing.</title>
        <authorList>
            <person name="Wang H."/>
        </authorList>
    </citation>
    <scope>NUCLEOTIDE SEQUENCE</scope>
</reference>
<accession>A0A8H5ZA41</accession>
<dbReference type="GO" id="GO:0000054">
    <property type="term" value="P:ribosomal subunit export from nucleus"/>
    <property type="evidence" value="ECO:0007669"/>
    <property type="project" value="TreeGrafter"/>
</dbReference>
<dbReference type="SUPFAM" id="SSF52540">
    <property type="entry name" value="P-loop containing nucleoside triphosphate hydrolases"/>
    <property type="match status" value="1"/>
</dbReference>
<evidence type="ECO:0000259" key="6">
    <source>
        <dbReference type="Pfam" id="PF01926"/>
    </source>
</evidence>
<evidence type="ECO:0000256" key="1">
    <source>
        <dbReference type="ARBA" id="ARBA00022490"/>
    </source>
</evidence>
<dbReference type="EMBL" id="WNKQ01000022">
    <property type="protein sequence ID" value="KAF5844474.1"/>
    <property type="molecule type" value="Genomic_DNA"/>
</dbReference>
<feature type="region of interest" description="Disordered" evidence="5">
    <location>
        <begin position="534"/>
        <end position="562"/>
    </location>
</feature>
<comment type="caution">
    <text evidence="7">The sequence shown here is derived from an EMBL/GenBank/DDBJ whole genome shotgun (WGS) entry which is preliminary data.</text>
</comment>
<organism evidence="7 8">
    <name type="scientific">Cochliobolus sativus</name>
    <name type="common">Common root rot and spot blotch fungus</name>
    <name type="synonym">Bipolaris sorokiniana</name>
    <dbReference type="NCBI Taxonomy" id="45130"/>
    <lineage>
        <taxon>Eukaryota</taxon>
        <taxon>Fungi</taxon>
        <taxon>Dikarya</taxon>
        <taxon>Ascomycota</taxon>
        <taxon>Pezizomycotina</taxon>
        <taxon>Dothideomycetes</taxon>
        <taxon>Pleosporomycetidae</taxon>
        <taxon>Pleosporales</taxon>
        <taxon>Pleosporineae</taxon>
        <taxon>Pleosporaceae</taxon>
        <taxon>Bipolaris</taxon>
    </lineage>
</organism>
<evidence type="ECO:0000256" key="3">
    <source>
        <dbReference type="ARBA" id="ARBA00022801"/>
    </source>
</evidence>
<feature type="compositionally biased region" description="Basic residues" evidence="5">
    <location>
        <begin position="541"/>
        <end position="555"/>
    </location>
</feature>
<evidence type="ECO:0000256" key="2">
    <source>
        <dbReference type="ARBA" id="ARBA00022741"/>
    </source>
</evidence>
<gene>
    <name evidence="7" type="ORF">GGP41_007528</name>
</gene>
<evidence type="ECO:0000313" key="7">
    <source>
        <dbReference type="EMBL" id="KAF5844474.1"/>
    </source>
</evidence>
<name>A0A8H5ZA41_COCSA</name>
<feature type="compositionally biased region" description="Basic and acidic residues" evidence="5">
    <location>
        <begin position="20"/>
        <end position="31"/>
    </location>
</feature>
<dbReference type="PANTHER" id="PTHR45709:SF2">
    <property type="entry name" value="LARGE SUBUNIT GTPASE 1 HOMOLOG"/>
    <property type="match status" value="1"/>
</dbReference>
<dbReference type="Pfam" id="PF01926">
    <property type="entry name" value="MMR_HSR1"/>
    <property type="match status" value="1"/>
</dbReference>
<dbReference type="GO" id="GO:0003924">
    <property type="term" value="F:GTPase activity"/>
    <property type="evidence" value="ECO:0007669"/>
    <property type="project" value="InterPro"/>
</dbReference>
<keyword evidence="2" id="KW-0547">Nucleotide-binding</keyword>
<proteinExistence type="predicted"/>
<dbReference type="InterPro" id="IPR006073">
    <property type="entry name" value="GTP-bd"/>
</dbReference>
<evidence type="ECO:0000256" key="4">
    <source>
        <dbReference type="ARBA" id="ARBA00023134"/>
    </source>
</evidence>
<keyword evidence="3" id="KW-0378">Hydrolase</keyword>
<feature type="region of interest" description="Disordered" evidence="5">
    <location>
        <begin position="15"/>
        <end position="40"/>
    </location>
</feature>
<feature type="compositionally biased region" description="Acidic residues" evidence="5">
    <location>
        <begin position="199"/>
        <end position="208"/>
    </location>
</feature>
<evidence type="ECO:0000256" key="5">
    <source>
        <dbReference type="SAM" id="MobiDB-lite"/>
    </source>
</evidence>
<keyword evidence="4" id="KW-0342">GTP-binding</keyword>
<dbReference type="Gene3D" id="3.40.50.300">
    <property type="entry name" value="P-loop containing nucleotide triphosphate hydrolases"/>
    <property type="match status" value="1"/>
</dbReference>